<sequence>MLVPLPETQLIVKAVGPEKGTRAALNRTRDTGIEHIASKPLSRISGPDDQHQLASLGQRTRAKPLNSAM</sequence>
<proteinExistence type="predicted"/>
<feature type="region of interest" description="Disordered" evidence="1">
    <location>
        <begin position="37"/>
        <end position="69"/>
    </location>
</feature>
<evidence type="ECO:0000313" key="2">
    <source>
        <dbReference type="EMBL" id="WND18393.1"/>
    </source>
</evidence>
<organism evidence="2 3">
    <name type="scientific">Streptomyces violaceus</name>
    <name type="common">Streptomyces venezuelae</name>
    <dbReference type="NCBI Taxonomy" id="1936"/>
    <lineage>
        <taxon>Bacteria</taxon>
        <taxon>Bacillati</taxon>
        <taxon>Actinomycetota</taxon>
        <taxon>Actinomycetes</taxon>
        <taxon>Kitasatosporales</taxon>
        <taxon>Streptomycetaceae</taxon>
        <taxon>Streptomyces</taxon>
    </lineage>
</organism>
<evidence type="ECO:0000313" key="3">
    <source>
        <dbReference type="Proteomes" id="UP001249394"/>
    </source>
</evidence>
<gene>
    <name evidence="2" type="ORF">RI060_14065</name>
</gene>
<protein>
    <submittedName>
        <fullName evidence="2">Uncharacterized protein</fullName>
    </submittedName>
</protein>
<reference evidence="2 3" key="1">
    <citation type="submission" date="2023-09" db="EMBL/GenBank/DDBJ databases">
        <title>The genome sequence of Streptomyces anthocyanicus.</title>
        <authorList>
            <person name="Mo P."/>
        </authorList>
    </citation>
    <scope>NUCLEOTIDE SEQUENCE [LARGE SCALE GENOMIC DNA]</scope>
    <source>
        <strain evidence="2 3">JCM 4387</strain>
    </source>
</reference>
<dbReference type="Proteomes" id="UP001249394">
    <property type="component" value="Chromosome"/>
</dbReference>
<dbReference type="EMBL" id="CP134213">
    <property type="protein sequence ID" value="WND18393.1"/>
    <property type="molecule type" value="Genomic_DNA"/>
</dbReference>
<evidence type="ECO:0000256" key="1">
    <source>
        <dbReference type="SAM" id="MobiDB-lite"/>
    </source>
</evidence>
<keyword evidence="3" id="KW-1185">Reference proteome</keyword>
<name>A0ABY9U6B5_STRVL</name>
<accession>A0ABY9U6B5</accession>